<dbReference type="SUPFAM" id="SSF50129">
    <property type="entry name" value="GroES-like"/>
    <property type="match status" value="1"/>
</dbReference>
<dbReference type="PANTHER" id="PTHR43205">
    <property type="entry name" value="PROSTAGLANDIN REDUCTASE"/>
    <property type="match status" value="1"/>
</dbReference>
<feature type="domain" description="Enoyl reductase (ER)" evidence="2">
    <location>
        <begin position="20"/>
        <end position="338"/>
    </location>
</feature>
<keyword evidence="4" id="KW-1185">Reference proteome</keyword>
<accession>A0ABX1NAP5</accession>
<dbReference type="SMART" id="SM00829">
    <property type="entry name" value="PKS_ER"/>
    <property type="match status" value="1"/>
</dbReference>
<organism evidence="3 4">
    <name type="scientific">Aromatoleum toluolicum</name>
    <dbReference type="NCBI Taxonomy" id="90060"/>
    <lineage>
        <taxon>Bacteria</taxon>
        <taxon>Pseudomonadati</taxon>
        <taxon>Pseudomonadota</taxon>
        <taxon>Betaproteobacteria</taxon>
        <taxon>Rhodocyclales</taxon>
        <taxon>Rhodocyclaceae</taxon>
        <taxon>Aromatoleum</taxon>
    </lineage>
</organism>
<dbReference type="SUPFAM" id="SSF51735">
    <property type="entry name" value="NAD(P)-binding Rossmann-fold domains"/>
    <property type="match status" value="1"/>
</dbReference>
<comment type="caution">
    <text evidence="3">The sequence shown here is derived from an EMBL/GenBank/DDBJ whole genome shotgun (WGS) entry which is preliminary data.</text>
</comment>
<reference evidence="3 4" key="1">
    <citation type="submission" date="2019-12" db="EMBL/GenBank/DDBJ databases">
        <title>Comparative genomics gives insights into the taxonomy of the Azoarcus-Aromatoleum group and reveals separate origins of nif in the plant-associated Azoarcus and non-plant-associated Aromatoleum sub-groups.</title>
        <authorList>
            <person name="Lafos M."/>
            <person name="Maluk M."/>
            <person name="Batista M."/>
            <person name="Junghare M."/>
            <person name="Carmona M."/>
            <person name="Faoro H."/>
            <person name="Cruz L.M."/>
            <person name="Battistoni F."/>
            <person name="De Souza E."/>
            <person name="Pedrosa F."/>
            <person name="Chen W.-M."/>
            <person name="Poole P.S."/>
            <person name="Dixon R.A."/>
            <person name="James E.K."/>
        </authorList>
    </citation>
    <scope>NUCLEOTIDE SEQUENCE [LARGE SCALE GENOMIC DNA]</scope>
    <source>
        <strain evidence="3 4">T</strain>
    </source>
</reference>
<evidence type="ECO:0000313" key="4">
    <source>
        <dbReference type="Proteomes" id="UP000634522"/>
    </source>
</evidence>
<dbReference type="InterPro" id="IPR020843">
    <property type="entry name" value="ER"/>
</dbReference>
<dbReference type="CDD" id="cd05288">
    <property type="entry name" value="PGDH"/>
    <property type="match status" value="1"/>
</dbReference>
<dbReference type="Pfam" id="PF00107">
    <property type="entry name" value="ADH_zinc_N"/>
    <property type="match status" value="1"/>
</dbReference>
<evidence type="ECO:0000259" key="2">
    <source>
        <dbReference type="SMART" id="SM00829"/>
    </source>
</evidence>
<dbReference type="EMBL" id="WTVS01000004">
    <property type="protein sequence ID" value="NMF96358.1"/>
    <property type="molecule type" value="Genomic_DNA"/>
</dbReference>
<evidence type="ECO:0000313" key="3">
    <source>
        <dbReference type="EMBL" id="NMF96358.1"/>
    </source>
</evidence>
<protein>
    <submittedName>
        <fullName evidence="3">Zinc-binding dehydrogenase</fullName>
    </submittedName>
</protein>
<dbReference type="RefSeq" id="WP_169137693.1">
    <property type="nucleotide sequence ID" value="NZ_WTVS01000004.1"/>
</dbReference>
<dbReference type="PANTHER" id="PTHR43205:SF7">
    <property type="entry name" value="PROSTAGLANDIN REDUCTASE 1"/>
    <property type="match status" value="1"/>
</dbReference>
<dbReference type="InterPro" id="IPR013149">
    <property type="entry name" value="ADH-like_C"/>
</dbReference>
<dbReference type="InterPro" id="IPR036291">
    <property type="entry name" value="NAD(P)-bd_dom_sf"/>
</dbReference>
<dbReference type="Proteomes" id="UP000634522">
    <property type="component" value="Unassembled WGS sequence"/>
</dbReference>
<dbReference type="Gene3D" id="3.40.50.720">
    <property type="entry name" value="NAD(P)-binding Rossmann-like Domain"/>
    <property type="match status" value="1"/>
</dbReference>
<dbReference type="Pfam" id="PF16884">
    <property type="entry name" value="ADH_N_2"/>
    <property type="match status" value="1"/>
</dbReference>
<keyword evidence="1" id="KW-0560">Oxidoreductase</keyword>
<name>A0ABX1NAP5_9RHOO</name>
<dbReference type="InterPro" id="IPR045010">
    <property type="entry name" value="MDR_fam"/>
</dbReference>
<dbReference type="InterPro" id="IPR011032">
    <property type="entry name" value="GroES-like_sf"/>
</dbReference>
<gene>
    <name evidence="3" type="ORF">GPA27_02975</name>
</gene>
<evidence type="ECO:0000256" key="1">
    <source>
        <dbReference type="ARBA" id="ARBA00023002"/>
    </source>
</evidence>
<sequence length="341" mass="36641">MNPNSNRQWLLRRRPQGQVGRDDLELATSAVPTPAKGEVLVRVKLLCMDPTIRNFMDPDPGYGVPVAVGGVIRGVVIGEIVESRDETRAIGELVWGFGEWSDYVAGPAAQFFPLPTRFGHPLPAYTHVLGTIGLTAHYGLHDVAGIHPGATVLVSGAAGAVGSLVGQMARIAGASHIVGIAGGTDKCQRAVQRYGYDQCLDYKGDTKLDAALGEAFPDGIDIVFENVGGAILEAALNHLRKNARVALCGMIARYGATETVPGPRNLWNLVVNTARIEGFLVTDILGDPARSDKALREIDSWIRDGRLHYDVDVRTGFENIPDIFNCLFTGAHTGRLVVQID</sequence>
<proteinExistence type="predicted"/>
<dbReference type="InterPro" id="IPR041694">
    <property type="entry name" value="ADH_N_2"/>
</dbReference>
<dbReference type="Gene3D" id="3.90.180.10">
    <property type="entry name" value="Medium-chain alcohol dehydrogenases, catalytic domain"/>
    <property type="match status" value="1"/>
</dbReference>